<dbReference type="InterPro" id="IPR025291">
    <property type="entry name" value="DUF4153"/>
</dbReference>
<name>A0A975YI21_9RHOB</name>
<accession>A0A975YI21</accession>
<sequence>MALIFMGLLLVIVKMVRQKPFGWLVKANLITLTGTLYLCCFINFPYLITDYNMAHTAPEALDLAYLCGLGEQAIPAMMDFGQITDQTACGRGELPAIGFEPIEHWPEWGFRRWRLQR</sequence>
<keyword evidence="1" id="KW-0472">Membrane</keyword>
<proteinExistence type="predicted"/>
<gene>
    <name evidence="2" type="ORF">KUL25_12945</name>
</gene>
<dbReference type="EMBL" id="CP078073">
    <property type="protein sequence ID" value="QXL90052.1"/>
    <property type="molecule type" value="Genomic_DNA"/>
</dbReference>
<evidence type="ECO:0000313" key="3">
    <source>
        <dbReference type="Proteomes" id="UP000693972"/>
    </source>
</evidence>
<evidence type="ECO:0000256" key="1">
    <source>
        <dbReference type="SAM" id="Phobius"/>
    </source>
</evidence>
<feature type="transmembrane region" description="Helical" evidence="1">
    <location>
        <begin position="28"/>
        <end position="48"/>
    </location>
</feature>
<evidence type="ECO:0000313" key="2">
    <source>
        <dbReference type="EMBL" id="QXL90052.1"/>
    </source>
</evidence>
<dbReference type="Proteomes" id="UP000693972">
    <property type="component" value="Unassembled WGS sequence"/>
</dbReference>
<keyword evidence="1" id="KW-1133">Transmembrane helix</keyword>
<reference evidence="2 3" key="1">
    <citation type="submission" date="2021-07" db="EMBL/GenBank/DDBJ databases">
        <title>Karlodiniumbacter phycospheric gen. nov., sp. nov., a phycosphere bacterium isolated from karlodinium veneficum.</title>
        <authorList>
            <person name="Peng Y."/>
            <person name="Jiang L."/>
            <person name="Lee J."/>
        </authorList>
    </citation>
    <scope>NUCLEOTIDE SEQUENCE</scope>
    <source>
        <strain evidence="2 3">N5</strain>
    </source>
</reference>
<protein>
    <submittedName>
        <fullName evidence="2">DUF4173 domain-containing protein</fullName>
    </submittedName>
</protein>
<dbReference type="AlphaFoldDB" id="A0A975YI21"/>
<dbReference type="EMBL" id="JAIMBW010000001">
    <property type="protein sequence ID" value="MBY4893671.1"/>
    <property type="molecule type" value="Genomic_DNA"/>
</dbReference>
<keyword evidence="1" id="KW-0812">Transmembrane</keyword>
<dbReference type="Pfam" id="PF13687">
    <property type="entry name" value="DUF4153"/>
    <property type="match status" value="1"/>
</dbReference>
<organism evidence="2">
    <name type="scientific">Gymnodinialimonas phycosphaerae</name>
    <dbReference type="NCBI Taxonomy" id="2841589"/>
    <lineage>
        <taxon>Bacteria</taxon>
        <taxon>Pseudomonadati</taxon>
        <taxon>Pseudomonadota</taxon>
        <taxon>Alphaproteobacteria</taxon>
        <taxon>Rhodobacterales</taxon>
        <taxon>Paracoccaceae</taxon>
        <taxon>Gymnodinialimonas</taxon>
    </lineage>
</organism>
<keyword evidence="3" id="KW-1185">Reference proteome</keyword>